<evidence type="ECO:0000313" key="3">
    <source>
        <dbReference type="EMBL" id="MCT2402098.1"/>
    </source>
</evidence>
<dbReference type="RefSeq" id="WP_260047990.1">
    <property type="nucleotide sequence ID" value="NZ_JANZXA010000061.1"/>
</dbReference>
<dbReference type="InterPro" id="IPR016163">
    <property type="entry name" value="Ald_DH_C"/>
</dbReference>
<dbReference type="InterPro" id="IPR015590">
    <property type="entry name" value="Aldehyde_DH_dom"/>
</dbReference>
<dbReference type="Gene3D" id="3.40.605.10">
    <property type="entry name" value="Aldehyde Dehydrogenase, Chain A, domain 1"/>
    <property type="match status" value="1"/>
</dbReference>
<dbReference type="InterPro" id="IPR016162">
    <property type="entry name" value="Ald_DH_N"/>
</dbReference>
<protein>
    <submittedName>
        <fullName evidence="3">Aldehyde dehydrogenase family protein</fullName>
    </submittedName>
</protein>
<evidence type="ECO:0000313" key="4">
    <source>
        <dbReference type="Proteomes" id="UP001165583"/>
    </source>
</evidence>
<feature type="non-terminal residue" evidence="3">
    <location>
        <position position="1"/>
    </location>
</feature>
<name>A0ABT2IB97_9SPHN</name>
<keyword evidence="4" id="KW-1185">Reference proteome</keyword>
<dbReference type="PANTHER" id="PTHR11699">
    <property type="entry name" value="ALDEHYDE DEHYDROGENASE-RELATED"/>
    <property type="match status" value="1"/>
</dbReference>
<dbReference type="Gene3D" id="3.40.309.10">
    <property type="entry name" value="Aldehyde Dehydrogenase, Chain A, domain 2"/>
    <property type="match status" value="1"/>
</dbReference>
<dbReference type="SUPFAM" id="SSF53720">
    <property type="entry name" value="ALDH-like"/>
    <property type="match status" value="1"/>
</dbReference>
<dbReference type="Pfam" id="PF00171">
    <property type="entry name" value="Aldedh"/>
    <property type="match status" value="1"/>
</dbReference>
<feature type="domain" description="Aldehyde dehydrogenase" evidence="2">
    <location>
        <begin position="6"/>
        <end position="123"/>
    </location>
</feature>
<gene>
    <name evidence="3" type="ORF">NZK81_21460</name>
</gene>
<proteinExistence type="predicted"/>
<sequence length="137" mass="15300">RADAANLAGGNFIKPTVFTNVKNTMRIAQEEIFGPVTSVISWNDEADMMQQANATTYGLAGGVWTKDLARAHRIARQLETGTVWINRYYNLKANMPLGGYKQSGFGREFSHEVLNHYTQTKSVVVNLQEGRVGMFDQ</sequence>
<comment type="caution">
    <text evidence="3">The sequence shown here is derived from an EMBL/GenBank/DDBJ whole genome shotgun (WGS) entry which is preliminary data.</text>
</comment>
<reference evidence="3" key="1">
    <citation type="submission" date="2022-09" db="EMBL/GenBank/DDBJ databases">
        <title>Novosphingobium sp. Nov., a polycyclic aromatic hydrocarbon-degrading bacterium isolated form mangrove sediments in HongKong.</title>
        <authorList>
            <person name="Hu Z."/>
        </authorList>
    </citation>
    <scope>NUCLEOTIDE SEQUENCE</scope>
    <source>
        <strain evidence="3">HK4-1</strain>
    </source>
</reference>
<organism evidence="3 4">
    <name type="scientific">Novosphingobium mangrovi</name>
    <name type="common">ex Huang et al. 2023</name>
    <dbReference type="NCBI Taxonomy" id="2976432"/>
    <lineage>
        <taxon>Bacteria</taxon>
        <taxon>Pseudomonadati</taxon>
        <taxon>Pseudomonadota</taxon>
        <taxon>Alphaproteobacteria</taxon>
        <taxon>Sphingomonadales</taxon>
        <taxon>Sphingomonadaceae</taxon>
        <taxon>Novosphingobium</taxon>
    </lineage>
</organism>
<accession>A0ABT2IB97</accession>
<evidence type="ECO:0000256" key="1">
    <source>
        <dbReference type="ARBA" id="ARBA00023002"/>
    </source>
</evidence>
<dbReference type="Proteomes" id="UP001165583">
    <property type="component" value="Unassembled WGS sequence"/>
</dbReference>
<dbReference type="EMBL" id="JANZXA010000061">
    <property type="protein sequence ID" value="MCT2402098.1"/>
    <property type="molecule type" value="Genomic_DNA"/>
</dbReference>
<keyword evidence="1" id="KW-0560">Oxidoreductase</keyword>
<dbReference type="InterPro" id="IPR016161">
    <property type="entry name" value="Ald_DH/histidinol_DH"/>
</dbReference>
<evidence type="ECO:0000259" key="2">
    <source>
        <dbReference type="Pfam" id="PF00171"/>
    </source>
</evidence>